<evidence type="ECO:0000313" key="5">
    <source>
        <dbReference type="Ensembl" id="ENSOMEP00000004956.1"/>
    </source>
</evidence>
<keyword evidence="3" id="KW-0325">Glycoprotein</keyword>
<keyword evidence="6" id="KW-1185">Reference proteome</keyword>
<evidence type="ECO:0000313" key="6">
    <source>
        <dbReference type="Proteomes" id="UP000261560"/>
    </source>
</evidence>
<dbReference type="Gene3D" id="2.60.40.4100">
    <property type="entry name" value="Zona pellucida, ZP-C domain"/>
    <property type="match status" value="1"/>
</dbReference>
<dbReference type="InterPro" id="IPR055355">
    <property type="entry name" value="ZP-C"/>
</dbReference>
<dbReference type="InterPro" id="IPR055356">
    <property type="entry name" value="ZP-N"/>
</dbReference>
<evidence type="ECO:0000256" key="3">
    <source>
        <dbReference type="ARBA" id="ARBA00023180"/>
    </source>
</evidence>
<evidence type="ECO:0000256" key="2">
    <source>
        <dbReference type="ARBA" id="ARBA00023157"/>
    </source>
</evidence>
<dbReference type="Ensembl" id="ENSOMET00000008285.1">
    <property type="protein sequence ID" value="ENSOMEP00000004956.1"/>
    <property type="gene ID" value="ENSOMEG00000005949.1"/>
</dbReference>
<dbReference type="AlphaFoldDB" id="A0A3B3BHA9"/>
<feature type="domain" description="ZP" evidence="4">
    <location>
        <begin position="91"/>
        <end position="371"/>
    </location>
</feature>
<organism evidence="5 6">
    <name type="scientific">Oryzias melastigma</name>
    <name type="common">Marine medaka</name>
    <dbReference type="NCBI Taxonomy" id="30732"/>
    <lineage>
        <taxon>Eukaryota</taxon>
        <taxon>Metazoa</taxon>
        <taxon>Chordata</taxon>
        <taxon>Craniata</taxon>
        <taxon>Vertebrata</taxon>
        <taxon>Euteleostomi</taxon>
        <taxon>Actinopterygii</taxon>
        <taxon>Neopterygii</taxon>
        <taxon>Teleostei</taxon>
        <taxon>Neoteleostei</taxon>
        <taxon>Acanthomorphata</taxon>
        <taxon>Ovalentaria</taxon>
        <taxon>Atherinomorphae</taxon>
        <taxon>Beloniformes</taxon>
        <taxon>Adrianichthyidae</taxon>
        <taxon>Oryziinae</taxon>
        <taxon>Oryzias</taxon>
    </lineage>
</organism>
<accession>A0A3B3BHA9</accession>
<proteinExistence type="predicted"/>
<dbReference type="Pfam" id="PF00100">
    <property type="entry name" value="Zona_pellucida"/>
    <property type="match status" value="1"/>
</dbReference>
<dbReference type="InterPro" id="IPR048290">
    <property type="entry name" value="ZP_chr"/>
</dbReference>
<evidence type="ECO:0000256" key="1">
    <source>
        <dbReference type="ARBA" id="ARBA00022729"/>
    </source>
</evidence>
<keyword evidence="1" id="KW-0732">Signal</keyword>
<dbReference type="SMART" id="SM00241">
    <property type="entry name" value="ZP"/>
    <property type="match status" value="1"/>
</dbReference>
<dbReference type="PaxDb" id="30732-ENSOMEP00000004956"/>
<dbReference type="PANTHER" id="PTHR14002">
    <property type="entry name" value="ENDOGLIN/TGF-BETA RECEPTOR TYPE III"/>
    <property type="match status" value="1"/>
</dbReference>
<protein>
    <submittedName>
        <fullName evidence="5">Zona pellucida-like domain-containing protein 1</fullName>
    </submittedName>
</protein>
<dbReference type="Pfam" id="PF23344">
    <property type="entry name" value="ZP-N"/>
    <property type="match status" value="1"/>
</dbReference>
<dbReference type="InterPro" id="IPR001507">
    <property type="entry name" value="ZP_dom"/>
</dbReference>
<reference evidence="5" key="2">
    <citation type="submission" date="2025-09" db="UniProtKB">
        <authorList>
            <consortium name="Ensembl"/>
        </authorList>
    </citation>
    <scope>IDENTIFICATION</scope>
</reference>
<dbReference type="PANTHER" id="PTHR14002:SF10">
    <property type="entry name" value="ZONA PELLUCIDA-LIKE DOMAIN-CONTAINING PROTEIN 1-RELATED"/>
    <property type="match status" value="1"/>
</dbReference>
<dbReference type="GeneTree" id="ENSGT00940000164443"/>
<keyword evidence="2" id="KW-1015">Disulfide bond</keyword>
<dbReference type="PRINTS" id="PR00023">
    <property type="entry name" value="ZPELLUCIDA"/>
</dbReference>
<dbReference type="InterPro" id="IPR042235">
    <property type="entry name" value="ZP-C_dom"/>
</dbReference>
<dbReference type="Proteomes" id="UP000261560">
    <property type="component" value="Unplaced"/>
</dbReference>
<sequence>MMSSFTTFFTAVATYGMGFVLNRASGKDQQIVENVHVCEKITSLKSAMETTKLVIITVLLGLILQANAQTPSACILSPTNRAPENTDINVTCGTQYMDLSIYICPMYQALYNESLMVVNNQLTNSLCYGTADFTVTPPVLRFRFPINESSASACGNVYKVTSQVGSGAFADFSNVQYVNISGTVNSIDPSAGAITYRPQIMYKYSCNYPMQYLLNNTQIGVSGVNIAIRDNNGSFVSTLSMQLYQDANYQQVLTVPPTGINLKTKIYVNVKATNLTDRFNLLLDRCYATTSPYPVLTTYYDLFVGCNRDAQTKIELNGVSQSARFSFEAFRFVEHKNLTVSTFYLHCATRLCEASTCASLLPNCGTTQNRRRREAEMVPTNTTITSPPIVVGVKSAEPEPFALYGAAPPAMVCSSPLLGSLLSLLLFSWLP</sequence>
<name>A0A3B3BHA9_ORYME</name>
<evidence type="ECO:0000259" key="4">
    <source>
        <dbReference type="PROSITE" id="PS51034"/>
    </source>
</evidence>
<reference evidence="5" key="1">
    <citation type="submission" date="2025-08" db="UniProtKB">
        <authorList>
            <consortium name="Ensembl"/>
        </authorList>
    </citation>
    <scope>IDENTIFICATION</scope>
</reference>
<dbReference type="PROSITE" id="PS51034">
    <property type="entry name" value="ZP_2"/>
    <property type="match status" value="1"/>
</dbReference>